<dbReference type="VEuPathDB" id="FungiDB:BO80DRAFT_137232"/>
<organism evidence="1 2">
    <name type="scientific">Aspergillus ibericus CBS 121593</name>
    <dbReference type="NCBI Taxonomy" id="1448316"/>
    <lineage>
        <taxon>Eukaryota</taxon>
        <taxon>Fungi</taxon>
        <taxon>Dikarya</taxon>
        <taxon>Ascomycota</taxon>
        <taxon>Pezizomycotina</taxon>
        <taxon>Eurotiomycetes</taxon>
        <taxon>Eurotiomycetidae</taxon>
        <taxon>Eurotiales</taxon>
        <taxon>Aspergillaceae</taxon>
        <taxon>Aspergillus</taxon>
        <taxon>Aspergillus subgen. Circumdati</taxon>
    </lineage>
</organism>
<name>A0A395HD83_9EURO</name>
<evidence type="ECO:0000313" key="1">
    <source>
        <dbReference type="EMBL" id="RAL05459.1"/>
    </source>
</evidence>
<reference evidence="1 2" key="1">
    <citation type="submission" date="2018-02" db="EMBL/GenBank/DDBJ databases">
        <title>The genomes of Aspergillus section Nigri reveals drivers in fungal speciation.</title>
        <authorList>
            <consortium name="DOE Joint Genome Institute"/>
            <person name="Vesth T.C."/>
            <person name="Nybo J."/>
            <person name="Theobald S."/>
            <person name="Brandl J."/>
            <person name="Frisvad J.C."/>
            <person name="Nielsen K.F."/>
            <person name="Lyhne E.K."/>
            <person name="Kogle M.E."/>
            <person name="Kuo A."/>
            <person name="Riley R."/>
            <person name="Clum A."/>
            <person name="Nolan M."/>
            <person name="Lipzen A."/>
            <person name="Salamov A."/>
            <person name="Henrissat B."/>
            <person name="Wiebenga A."/>
            <person name="De vries R.P."/>
            <person name="Grigoriev I.V."/>
            <person name="Mortensen U.H."/>
            <person name="Andersen M.R."/>
            <person name="Baker S.E."/>
        </authorList>
    </citation>
    <scope>NUCLEOTIDE SEQUENCE [LARGE SCALE GENOMIC DNA]</scope>
    <source>
        <strain evidence="1 2">CBS 121593</strain>
    </source>
</reference>
<evidence type="ECO:0000313" key="2">
    <source>
        <dbReference type="Proteomes" id="UP000249402"/>
    </source>
</evidence>
<accession>A0A395HD83</accession>
<dbReference type="Proteomes" id="UP000249402">
    <property type="component" value="Unassembled WGS sequence"/>
</dbReference>
<keyword evidence="2" id="KW-1185">Reference proteome</keyword>
<dbReference type="AlphaFoldDB" id="A0A395HD83"/>
<gene>
    <name evidence="1" type="ORF">BO80DRAFT_137232</name>
</gene>
<proteinExistence type="predicted"/>
<sequence length="58" mass="6242">MSSSFFANGSMGRTLGGWMGYMPVSTERNQCSSSTVEGGWRVASPHLLLCLMQVGVLE</sequence>
<protein>
    <submittedName>
        <fullName evidence="1">Uncharacterized protein</fullName>
    </submittedName>
</protein>
<dbReference type="GeneID" id="37218513"/>
<dbReference type="EMBL" id="KZ824421">
    <property type="protein sequence ID" value="RAL05459.1"/>
    <property type="molecule type" value="Genomic_DNA"/>
</dbReference>
<dbReference type="RefSeq" id="XP_025579786.1">
    <property type="nucleotide sequence ID" value="XM_025713648.1"/>
</dbReference>